<reference evidence="16" key="2">
    <citation type="submission" date="2010-04" db="EMBL/GenBank/DDBJ databases">
        <authorList>
            <person name="Buell R."/>
            <person name="Hamilton J."/>
            <person name="Hostetler J."/>
        </authorList>
    </citation>
    <scope>NUCLEOTIDE SEQUENCE [LARGE SCALE GENOMIC DNA]</scope>
    <source>
        <strain evidence="16">DAOM:BR144</strain>
    </source>
</reference>
<evidence type="ECO:0000256" key="10">
    <source>
        <dbReference type="ARBA" id="ARBA00023242"/>
    </source>
</evidence>
<dbReference type="SUPFAM" id="SSF53474">
    <property type="entry name" value="alpha/beta-Hydrolases"/>
    <property type="match status" value="1"/>
</dbReference>
<comment type="catalytic activity">
    <reaction evidence="13">
        <text>S-hexadecanoyl-L-cysteinyl-[protein] + H2O = L-cysteinyl-[protein] + hexadecanoate + H(+)</text>
        <dbReference type="Rhea" id="RHEA:19233"/>
        <dbReference type="Rhea" id="RHEA-COMP:10131"/>
        <dbReference type="Rhea" id="RHEA-COMP:11032"/>
        <dbReference type="ChEBI" id="CHEBI:7896"/>
        <dbReference type="ChEBI" id="CHEBI:15377"/>
        <dbReference type="ChEBI" id="CHEBI:15378"/>
        <dbReference type="ChEBI" id="CHEBI:29950"/>
        <dbReference type="ChEBI" id="CHEBI:74151"/>
        <dbReference type="EC" id="3.1.2.22"/>
    </reaction>
</comment>
<feature type="domain" description="Phospholipase/carboxylesterase/thioesterase" evidence="14">
    <location>
        <begin position="42"/>
        <end position="244"/>
    </location>
</feature>
<keyword evidence="5" id="KW-0719">Serine esterase</keyword>
<dbReference type="FunFam" id="3.40.50.1820:FF:000276">
    <property type="entry name" value="Acyl-protein thioesterase 1"/>
    <property type="match status" value="1"/>
</dbReference>
<keyword evidence="7" id="KW-0378">Hydrolase</keyword>
<evidence type="ECO:0000256" key="6">
    <source>
        <dbReference type="ARBA" id="ARBA00022490"/>
    </source>
</evidence>
<dbReference type="OMA" id="WYDILAM"/>
<dbReference type="GO" id="GO:0052689">
    <property type="term" value="F:carboxylic ester hydrolase activity"/>
    <property type="evidence" value="ECO:0007669"/>
    <property type="project" value="UniProtKB-KW"/>
</dbReference>
<dbReference type="EMBL" id="GL376603">
    <property type="status" value="NOT_ANNOTATED_CDS"/>
    <property type="molecule type" value="Genomic_DNA"/>
</dbReference>
<dbReference type="PANTHER" id="PTHR10655">
    <property type="entry name" value="LYSOPHOSPHOLIPASE-RELATED"/>
    <property type="match status" value="1"/>
</dbReference>
<sequence length="246" mass="27302">MLAHIRPQFHRRHRVLFLTRSMSAAKMNINREGTITLTPPNPTAAVIFAHGLGDTAHGWSDAMAMLSKDLPHVKFILPTASSKPVTLNMGMRMPSWYDIKSLTKTENDENEGVEESRELLTGLIEKEVETGIPHNRIVLGGFSQGGAMSYYTGYQMKKALAGVLILSGYIPKLQSFAVTPEAVNVPALICHGDSDPVVRFQWGSMSKDKLEASGVKLDFRVYNGMEHSMCMEELDDIKAWLQTIIP</sequence>
<dbReference type="AlphaFoldDB" id="K3WDW2"/>
<evidence type="ECO:0000256" key="13">
    <source>
        <dbReference type="ARBA" id="ARBA00047337"/>
    </source>
</evidence>
<reference evidence="15" key="3">
    <citation type="submission" date="2015-02" db="UniProtKB">
        <authorList>
            <consortium name="EnsemblProtists"/>
        </authorList>
    </citation>
    <scope>IDENTIFICATION</scope>
    <source>
        <strain evidence="15">DAOM BR144</strain>
    </source>
</reference>
<evidence type="ECO:0000313" key="16">
    <source>
        <dbReference type="Proteomes" id="UP000019132"/>
    </source>
</evidence>
<organism evidence="15 16">
    <name type="scientific">Globisporangium ultimum (strain ATCC 200006 / CBS 805.95 / DAOM BR144)</name>
    <name type="common">Pythium ultimum</name>
    <dbReference type="NCBI Taxonomy" id="431595"/>
    <lineage>
        <taxon>Eukaryota</taxon>
        <taxon>Sar</taxon>
        <taxon>Stramenopiles</taxon>
        <taxon>Oomycota</taxon>
        <taxon>Peronosporomycetes</taxon>
        <taxon>Pythiales</taxon>
        <taxon>Pythiaceae</taxon>
        <taxon>Globisporangium</taxon>
    </lineage>
</organism>
<comment type="subcellular location">
    <subcellularLocation>
        <location evidence="2">Cytoplasm</location>
    </subcellularLocation>
    <subcellularLocation>
        <location evidence="1">Nucleus</location>
    </subcellularLocation>
</comment>
<dbReference type="Proteomes" id="UP000019132">
    <property type="component" value="Unassembled WGS sequence"/>
</dbReference>
<evidence type="ECO:0000256" key="5">
    <source>
        <dbReference type="ARBA" id="ARBA00022487"/>
    </source>
</evidence>
<dbReference type="EnsemblProtists" id="PYU1_T003153">
    <property type="protein sequence ID" value="PYU1_T003153"/>
    <property type="gene ID" value="PYU1_G003147"/>
</dbReference>
<comment type="function">
    <text evidence="11">Hydrolyzes fatty acids from S-acylated cysteine residues in proteins with a strong preference for palmitoylated G-alpha proteins over other acyl substrates. Mediates the deacylation of G-alpha proteins such as GPA1 in vivo, but has weak or no activity toward palmitoylated Ras proteins. Has weak lysophospholipase activity in vitro; however such activity may not exist in vivo.</text>
</comment>
<name>K3WDW2_GLOUD</name>
<evidence type="ECO:0000256" key="1">
    <source>
        <dbReference type="ARBA" id="ARBA00004123"/>
    </source>
</evidence>
<reference evidence="16" key="1">
    <citation type="journal article" date="2010" name="Genome Biol.">
        <title>Genome sequence of the necrotrophic plant pathogen Pythium ultimum reveals original pathogenicity mechanisms and effector repertoire.</title>
        <authorList>
            <person name="Levesque C.A."/>
            <person name="Brouwer H."/>
            <person name="Cano L."/>
            <person name="Hamilton J.P."/>
            <person name="Holt C."/>
            <person name="Huitema E."/>
            <person name="Raffaele S."/>
            <person name="Robideau G.P."/>
            <person name="Thines M."/>
            <person name="Win J."/>
            <person name="Zerillo M.M."/>
            <person name="Beakes G.W."/>
            <person name="Boore J.L."/>
            <person name="Busam D."/>
            <person name="Dumas B."/>
            <person name="Ferriera S."/>
            <person name="Fuerstenberg S.I."/>
            <person name="Gachon C.M."/>
            <person name="Gaulin E."/>
            <person name="Govers F."/>
            <person name="Grenville-Briggs L."/>
            <person name="Horner N."/>
            <person name="Hostetler J."/>
            <person name="Jiang R.H."/>
            <person name="Johnson J."/>
            <person name="Krajaejun T."/>
            <person name="Lin H."/>
            <person name="Meijer H.J."/>
            <person name="Moore B."/>
            <person name="Morris P."/>
            <person name="Phuntmart V."/>
            <person name="Puiu D."/>
            <person name="Shetty J."/>
            <person name="Stajich J.E."/>
            <person name="Tripathy S."/>
            <person name="Wawra S."/>
            <person name="van West P."/>
            <person name="Whitty B.R."/>
            <person name="Coutinho P.M."/>
            <person name="Henrissat B."/>
            <person name="Martin F."/>
            <person name="Thomas P.D."/>
            <person name="Tyler B.M."/>
            <person name="De Vries R.P."/>
            <person name="Kamoun S."/>
            <person name="Yandell M."/>
            <person name="Tisserat N."/>
            <person name="Buell C.R."/>
        </authorList>
    </citation>
    <scope>NUCLEOTIDE SEQUENCE</scope>
    <source>
        <strain evidence="16">DAOM:BR144</strain>
    </source>
</reference>
<evidence type="ECO:0000256" key="3">
    <source>
        <dbReference type="ARBA" id="ARBA00006499"/>
    </source>
</evidence>
<dbReference type="EC" id="3.1.2.22" evidence="4"/>
<evidence type="ECO:0000313" key="15">
    <source>
        <dbReference type="EnsemblProtists" id="PYU1_T003153"/>
    </source>
</evidence>
<keyword evidence="6" id="KW-0963">Cytoplasm</keyword>
<accession>K3WDW2</accession>
<dbReference type="VEuPathDB" id="FungiDB:PYU1_G003147"/>
<dbReference type="GO" id="GO:0005634">
    <property type="term" value="C:nucleus"/>
    <property type="evidence" value="ECO:0007669"/>
    <property type="project" value="UniProtKB-SubCell"/>
</dbReference>
<dbReference type="InterPro" id="IPR029058">
    <property type="entry name" value="AB_hydrolase_fold"/>
</dbReference>
<dbReference type="Pfam" id="PF02230">
    <property type="entry name" value="Abhydrolase_2"/>
    <property type="match status" value="1"/>
</dbReference>
<proteinExistence type="inferred from homology"/>
<evidence type="ECO:0000256" key="2">
    <source>
        <dbReference type="ARBA" id="ARBA00004496"/>
    </source>
</evidence>
<dbReference type="GO" id="GO:0006631">
    <property type="term" value="P:fatty acid metabolic process"/>
    <property type="evidence" value="ECO:0007669"/>
    <property type="project" value="UniProtKB-KW"/>
</dbReference>
<dbReference type="PANTHER" id="PTHR10655:SF17">
    <property type="entry name" value="LYSOPHOSPHOLIPASE-LIKE PROTEIN 1"/>
    <property type="match status" value="1"/>
</dbReference>
<keyword evidence="16" id="KW-1185">Reference proteome</keyword>
<evidence type="ECO:0000256" key="8">
    <source>
        <dbReference type="ARBA" id="ARBA00022832"/>
    </source>
</evidence>
<dbReference type="HOGENOM" id="CLU_049413_3_5_1"/>
<dbReference type="Gene3D" id="3.40.50.1820">
    <property type="entry name" value="alpha/beta hydrolase"/>
    <property type="match status" value="1"/>
</dbReference>
<evidence type="ECO:0000256" key="12">
    <source>
        <dbReference type="ARBA" id="ARBA00031195"/>
    </source>
</evidence>
<evidence type="ECO:0000256" key="9">
    <source>
        <dbReference type="ARBA" id="ARBA00023098"/>
    </source>
</evidence>
<evidence type="ECO:0000256" key="7">
    <source>
        <dbReference type="ARBA" id="ARBA00022801"/>
    </source>
</evidence>
<dbReference type="STRING" id="431595.K3WDW2"/>
<evidence type="ECO:0000259" key="14">
    <source>
        <dbReference type="Pfam" id="PF02230"/>
    </source>
</evidence>
<dbReference type="eggNOG" id="KOG2112">
    <property type="taxonomic scope" value="Eukaryota"/>
</dbReference>
<dbReference type="GO" id="GO:0008474">
    <property type="term" value="F:palmitoyl-(protein) hydrolase activity"/>
    <property type="evidence" value="ECO:0007669"/>
    <property type="project" value="UniProtKB-EC"/>
</dbReference>
<keyword evidence="10" id="KW-0539">Nucleus</keyword>
<dbReference type="InterPro" id="IPR050565">
    <property type="entry name" value="LYPA1-2/EST-like"/>
</dbReference>
<evidence type="ECO:0000256" key="11">
    <source>
        <dbReference type="ARBA" id="ARBA00029392"/>
    </source>
</evidence>
<comment type="similarity">
    <text evidence="3">Belongs to the AB hydrolase superfamily. AB hydrolase 2 family.</text>
</comment>
<dbReference type="InterPro" id="IPR003140">
    <property type="entry name" value="PLipase/COase/thioEstase"/>
</dbReference>
<dbReference type="InParanoid" id="K3WDW2"/>
<keyword evidence="8" id="KW-0276">Fatty acid metabolism</keyword>
<evidence type="ECO:0000256" key="4">
    <source>
        <dbReference type="ARBA" id="ARBA00012423"/>
    </source>
</evidence>
<keyword evidence="9" id="KW-0443">Lipid metabolism</keyword>
<protein>
    <recommendedName>
        <fullName evidence="4">palmitoyl-protein hydrolase</fullName>
        <ecNumber evidence="4">3.1.2.22</ecNumber>
    </recommendedName>
    <alternativeName>
        <fullName evidence="12">Palmitoyl-protein hydrolase</fullName>
    </alternativeName>
</protein>
<dbReference type="GO" id="GO:0005737">
    <property type="term" value="C:cytoplasm"/>
    <property type="evidence" value="ECO:0007669"/>
    <property type="project" value="UniProtKB-SubCell"/>
</dbReference>